<dbReference type="Proteomes" id="UP000231501">
    <property type="component" value="Unassembled WGS sequence"/>
</dbReference>
<dbReference type="AlphaFoldDB" id="A0A2G9C2D9"/>
<evidence type="ECO:0000256" key="1">
    <source>
        <dbReference type="SAM" id="MobiDB-lite"/>
    </source>
</evidence>
<comment type="caution">
    <text evidence="2">The sequence shown here is derived from an EMBL/GenBank/DDBJ whole genome shotgun (WGS) entry which is preliminary data.</text>
</comment>
<feature type="region of interest" description="Disordered" evidence="1">
    <location>
        <begin position="179"/>
        <end position="209"/>
    </location>
</feature>
<accession>A0A2G9C2D9</accession>
<protein>
    <submittedName>
        <fullName evidence="2">Uncharacterized protein</fullName>
    </submittedName>
</protein>
<dbReference type="EMBL" id="PEOG01000118">
    <property type="protein sequence ID" value="PIM50590.1"/>
    <property type="molecule type" value="Genomic_DNA"/>
</dbReference>
<organism evidence="2 3">
    <name type="scientific">Roseateles chitinivorans</name>
    <dbReference type="NCBI Taxonomy" id="2917965"/>
    <lineage>
        <taxon>Bacteria</taxon>
        <taxon>Pseudomonadati</taxon>
        <taxon>Pseudomonadota</taxon>
        <taxon>Betaproteobacteria</taxon>
        <taxon>Burkholderiales</taxon>
        <taxon>Sphaerotilaceae</taxon>
        <taxon>Roseateles</taxon>
    </lineage>
</organism>
<evidence type="ECO:0000313" key="3">
    <source>
        <dbReference type="Proteomes" id="UP000231501"/>
    </source>
</evidence>
<proteinExistence type="predicted"/>
<gene>
    <name evidence="2" type="ORF">CS062_24210</name>
</gene>
<sequence length="209" mass="22340">MGTSAAMVQLKVMKAGGAGAIADMKCSEILACFDPPIEFGSHSQMVGTKDGYQAEHILPTSAMHDLGRGGAKFPGCEGYSTGGALTFMAGDGQSEGMEHKILTDQMRQFSQQNDLANRNAPMSEWMEQYKQGAKDALSKGKPTRTIKRPDLDRDSLIAAAAECITLAAAESFAKLDPPVKPDTPLRNPWAATKAQKAEAESVNMDVDIM</sequence>
<reference evidence="2 3" key="1">
    <citation type="submission" date="2017-11" db="EMBL/GenBank/DDBJ databases">
        <title>Draft genome sequence of Mitsuaria sp. HWN-4.</title>
        <authorList>
            <person name="Gundlapally S.R."/>
        </authorList>
    </citation>
    <scope>NUCLEOTIDE SEQUENCE [LARGE SCALE GENOMIC DNA]</scope>
    <source>
        <strain evidence="2 3">HWN-4</strain>
    </source>
</reference>
<evidence type="ECO:0000313" key="2">
    <source>
        <dbReference type="EMBL" id="PIM50590.1"/>
    </source>
</evidence>
<keyword evidence="3" id="KW-1185">Reference proteome</keyword>
<name>A0A2G9C2D9_9BURK</name>